<evidence type="ECO:0000256" key="3">
    <source>
        <dbReference type="ARBA" id="ARBA00023015"/>
    </source>
</evidence>
<evidence type="ECO:0000256" key="1">
    <source>
        <dbReference type="ARBA" id="ARBA00004123"/>
    </source>
</evidence>
<keyword evidence="4 9" id="KW-0238">DNA-binding</keyword>
<dbReference type="Pfam" id="PF00046">
    <property type="entry name" value="Homeodomain"/>
    <property type="match status" value="1"/>
</dbReference>
<evidence type="ECO:0000256" key="6">
    <source>
        <dbReference type="ARBA" id="ARBA00023163"/>
    </source>
</evidence>
<evidence type="ECO:0000313" key="12">
    <source>
        <dbReference type="Proteomes" id="UP000594263"/>
    </source>
</evidence>
<keyword evidence="2" id="KW-0217">Developmental protein</keyword>
<dbReference type="Proteomes" id="UP000594263">
    <property type="component" value="Unplaced"/>
</dbReference>
<evidence type="ECO:0000256" key="2">
    <source>
        <dbReference type="ARBA" id="ARBA00022473"/>
    </source>
</evidence>
<keyword evidence="3" id="KW-0805">Transcription regulation</keyword>
<reference evidence="11" key="1">
    <citation type="submission" date="2021-01" db="UniProtKB">
        <authorList>
            <consortium name="EnsemblPlants"/>
        </authorList>
    </citation>
    <scope>IDENTIFICATION</scope>
</reference>
<dbReference type="InterPro" id="IPR001356">
    <property type="entry name" value="HD"/>
</dbReference>
<accession>A0A7N0UM54</accession>
<dbReference type="InterPro" id="IPR009057">
    <property type="entry name" value="Homeodomain-like_sf"/>
</dbReference>
<evidence type="ECO:0000256" key="4">
    <source>
        <dbReference type="ARBA" id="ARBA00023125"/>
    </source>
</evidence>
<dbReference type="AlphaFoldDB" id="A0A7N0UM54"/>
<evidence type="ECO:0000256" key="9">
    <source>
        <dbReference type="RuleBase" id="RU000682"/>
    </source>
</evidence>
<sequence>MPRCSSVHGNQMETGTDLEIYMEVYKGGLRNPSAGQIHQITAHLSSFGKLQGKNVFYWFQNHKARDKQRLKKKKLLMVKQHPQSCCYYASLSSQMPATRQGSVTVDAAALIIGL</sequence>
<organism evidence="11 12">
    <name type="scientific">Kalanchoe fedtschenkoi</name>
    <name type="common">Lavender scallops</name>
    <name type="synonym">South American air plant</name>
    <dbReference type="NCBI Taxonomy" id="63787"/>
    <lineage>
        <taxon>Eukaryota</taxon>
        <taxon>Viridiplantae</taxon>
        <taxon>Streptophyta</taxon>
        <taxon>Embryophyta</taxon>
        <taxon>Tracheophyta</taxon>
        <taxon>Spermatophyta</taxon>
        <taxon>Magnoliopsida</taxon>
        <taxon>eudicotyledons</taxon>
        <taxon>Gunneridae</taxon>
        <taxon>Pentapetalae</taxon>
        <taxon>Saxifragales</taxon>
        <taxon>Crassulaceae</taxon>
        <taxon>Kalanchoe</taxon>
    </lineage>
</organism>
<dbReference type="InterPro" id="IPR044555">
    <property type="entry name" value="WUSCHEL-like"/>
</dbReference>
<dbReference type="GO" id="GO:0099402">
    <property type="term" value="P:plant organ development"/>
    <property type="evidence" value="ECO:0007669"/>
    <property type="project" value="InterPro"/>
</dbReference>
<name>A0A7N0UM54_KALFE</name>
<comment type="subcellular location">
    <subcellularLocation>
        <location evidence="1 9">Nucleus</location>
    </subcellularLocation>
</comment>
<dbReference type="Gene3D" id="1.10.10.60">
    <property type="entry name" value="Homeodomain-like"/>
    <property type="match status" value="1"/>
</dbReference>
<evidence type="ECO:0000259" key="10">
    <source>
        <dbReference type="Pfam" id="PF00046"/>
    </source>
</evidence>
<dbReference type="SUPFAM" id="SSF46689">
    <property type="entry name" value="Homeodomain-like"/>
    <property type="match status" value="1"/>
</dbReference>
<evidence type="ECO:0000256" key="8">
    <source>
        <dbReference type="ARBA" id="ARBA00024040"/>
    </source>
</evidence>
<protein>
    <recommendedName>
        <fullName evidence="10">Homeobox domain-containing protein</fullName>
    </recommendedName>
</protein>
<dbReference type="Gramene" id="Kaladp0071s0249.1.v1.1">
    <property type="protein sequence ID" value="Kaladp0071s0249.1.v1.1"/>
    <property type="gene ID" value="Kaladp0071s0249.v1.1"/>
</dbReference>
<evidence type="ECO:0000256" key="7">
    <source>
        <dbReference type="ARBA" id="ARBA00023242"/>
    </source>
</evidence>
<keyword evidence="7 9" id="KW-0539">Nucleus</keyword>
<evidence type="ECO:0000313" key="11">
    <source>
        <dbReference type="EnsemblPlants" id="Kaladp0071s0249.1.v1.1"/>
    </source>
</evidence>
<keyword evidence="12" id="KW-1185">Reference proteome</keyword>
<evidence type="ECO:0000256" key="5">
    <source>
        <dbReference type="ARBA" id="ARBA00023155"/>
    </source>
</evidence>
<keyword evidence="6" id="KW-0804">Transcription</keyword>
<dbReference type="GO" id="GO:0005634">
    <property type="term" value="C:nucleus"/>
    <property type="evidence" value="ECO:0007669"/>
    <property type="project" value="UniProtKB-SubCell"/>
</dbReference>
<proteinExistence type="inferred from homology"/>
<feature type="domain" description="Homeobox" evidence="10">
    <location>
        <begin position="24"/>
        <end position="68"/>
    </location>
</feature>
<dbReference type="GO" id="GO:0003677">
    <property type="term" value="F:DNA binding"/>
    <property type="evidence" value="ECO:0007669"/>
    <property type="project" value="UniProtKB-KW"/>
</dbReference>
<dbReference type="PANTHER" id="PTHR45940">
    <property type="entry name" value="WUSCHEL-RELATED HOMEOBOX 1-RELATED"/>
    <property type="match status" value="1"/>
</dbReference>
<keyword evidence="5 9" id="KW-0371">Homeobox</keyword>
<comment type="similarity">
    <text evidence="8">Belongs to the WUS homeobox family.</text>
</comment>
<dbReference type="PANTHER" id="PTHR45940:SF42">
    <property type="entry name" value="WUSCHEL-RELATED HOMEOBOX 3"/>
    <property type="match status" value="1"/>
</dbReference>
<dbReference type="EnsemblPlants" id="Kaladp0071s0249.1.v1.1">
    <property type="protein sequence ID" value="Kaladp0071s0249.1.v1.1"/>
    <property type="gene ID" value="Kaladp0071s0249.v1.1"/>
</dbReference>
<dbReference type="GO" id="GO:0003700">
    <property type="term" value="F:DNA-binding transcription factor activity"/>
    <property type="evidence" value="ECO:0007669"/>
    <property type="project" value="InterPro"/>
</dbReference>